<reference evidence="2 3" key="1">
    <citation type="submission" date="2020-02" db="EMBL/GenBank/DDBJ databases">
        <title>Whole-genome analyses of novel actinobacteria.</title>
        <authorList>
            <person name="Sahin N."/>
        </authorList>
    </citation>
    <scope>NUCLEOTIDE SEQUENCE [LARGE SCALE GENOMIC DNA]</scope>
    <source>
        <strain evidence="2 3">A7024</strain>
    </source>
</reference>
<sequence length="235" mass="25628">MTPTAHTWADDRMVAVDFESTGTDPETARIVAAAVVAVGGGDPAVAGSWTVDPGIDIPAEAAAIHGITTERAKAEGCTPYAAVRDIVNAIDEFTESGAALVTFKAPYTLTMLLRECTRQGIKPPQRLHPVIDPSVLDKHVDAFRRGKRTLAALCRHYQVQQGEAHEPSADALAAARLAWRLAHTYPDIGARELQELHALQIRWADEQADGLRRYLRRSDPTAQVDGRWPVIPTRK</sequence>
<dbReference type="Gene3D" id="3.30.420.10">
    <property type="entry name" value="Ribonuclease H-like superfamily/Ribonuclease H"/>
    <property type="match status" value="1"/>
</dbReference>
<dbReference type="Proteomes" id="UP000481583">
    <property type="component" value="Unassembled WGS sequence"/>
</dbReference>
<evidence type="ECO:0000259" key="1">
    <source>
        <dbReference type="SMART" id="SM00479"/>
    </source>
</evidence>
<dbReference type="RefSeq" id="WP_165234099.1">
    <property type="nucleotide sequence ID" value="NZ_JAAKZV010000022.1"/>
</dbReference>
<dbReference type="CDD" id="cd06127">
    <property type="entry name" value="DEDDh"/>
    <property type="match status" value="1"/>
</dbReference>
<dbReference type="EMBL" id="JAAKZV010000022">
    <property type="protein sequence ID" value="NGN63885.1"/>
    <property type="molecule type" value="Genomic_DNA"/>
</dbReference>
<keyword evidence="2" id="KW-0269">Exonuclease</keyword>
<dbReference type="AlphaFoldDB" id="A0A6G4TV74"/>
<dbReference type="InterPro" id="IPR012337">
    <property type="entry name" value="RNaseH-like_sf"/>
</dbReference>
<protein>
    <submittedName>
        <fullName evidence="2">3'-5' exonuclease</fullName>
    </submittedName>
</protein>
<dbReference type="SMART" id="SM00479">
    <property type="entry name" value="EXOIII"/>
    <property type="match status" value="1"/>
</dbReference>
<dbReference type="InterPro" id="IPR036397">
    <property type="entry name" value="RNaseH_sf"/>
</dbReference>
<organism evidence="2 3">
    <name type="scientific">Streptomyces coryli</name>
    <dbReference type="NCBI Taxonomy" id="1128680"/>
    <lineage>
        <taxon>Bacteria</taxon>
        <taxon>Bacillati</taxon>
        <taxon>Actinomycetota</taxon>
        <taxon>Actinomycetes</taxon>
        <taxon>Kitasatosporales</taxon>
        <taxon>Streptomycetaceae</taxon>
        <taxon>Streptomyces</taxon>
    </lineage>
</organism>
<accession>A0A6G4TV74</accession>
<dbReference type="SUPFAM" id="SSF53098">
    <property type="entry name" value="Ribonuclease H-like"/>
    <property type="match status" value="1"/>
</dbReference>
<dbReference type="NCBIfam" id="NF005927">
    <property type="entry name" value="PRK07942.1"/>
    <property type="match status" value="1"/>
</dbReference>
<dbReference type="InterPro" id="IPR013520">
    <property type="entry name" value="Ribonucl_H"/>
</dbReference>
<name>A0A6G4TV74_9ACTN</name>
<keyword evidence="2" id="KW-0540">Nuclease</keyword>
<dbReference type="GO" id="GO:0003676">
    <property type="term" value="F:nucleic acid binding"/>
    <property type="evidence" value="ECO:0007669"/>
    <property type="project" value="InterPro"/>
</dbReference>
<evidence type="ECO:0000313" key="3">
    <source>
        <dbReference type="Proteomes" id="UP000481583"/>
    </source>
</evidence>
<feature type="domain" description="Exonuclease" evidence="1">
    <location>
        <begin position="12"/>
        <end position="187"/>
    </location>
</feature>
<proteinExistence type="predicted"/>
<keyword evidence="3" id="KW-1185">Reference proteome</keyword>
<evidence type="ECO:0000313" key="2">
    <source>
        <dbReference type="EMBL" id="NGN63885.1"/>
    </source>
</evidence>
<gene>
    <name evidence="2" type="ORF">G5C51_08185</name>
</gene>
<dbReference type="Pfam" id="PF00929">
    <property type="entry name" value="RNase_T"/>
    <property type="match status" value="1"/>
</dbReference>
<dbReference type="GO" id="GO:0004527">
    <property type="term" value="F:exonuclease activity"/>
    <property type="evidence" value="ECO:0007669"/>
    <property type="project" value="UniProtKB-KW"/>
</dbReference>
<keyword evidence="2" id="KW-0378">Hydrolase</keyword>
<comment type="caution">
    <text evidence="2">The sequence shown here is derived from an EMBL/GenBank/DDBJ whole genome shotgun (WGS) entry which is preliminary data.</text>
</comment>